<dbReference type="Pfam" id="PF07307">
    <property type="entry name" value="HEPPP_synt_1"/>
    <property type="match status" value="1"/>
</dbReference>
<evidence type="ECO:0000313" key="1">
    <source>
        <dbReference type="EMBL" id="SFK00517.1"/>
    </source>
</evidence>
<dbReference type="Proteomes" id="UP000183557">
    <property type="component" value="Unassembled WGS sequence"/>
</dbReference>
<dbReference type="InterPro" id="IPR009920">
    <property type="entry name" value="HEPPP_synth_su1"/>
</dbReference>
<sequence length="299" mass="34573">MILPQEDIHNERAVDGELCYNRSVKKCSGRDQVIMLNTADNDIKQLKTKIASKVRHPYLVRFIPEPAIDEDKLVILSSIMDHTNLSDVKKEQYIITTMLVQVALDTHDLVTLSDEDDDRETVRNRQLTVLAGDYYSGLYYYLLSQLDDIPMIHTLAGAIKEINELKMELYYKDVESFQEFLDGLKKIESLLIQRVASYVQKTTINDMAGEWLLTKKLLVEKRSYQEGNFSPLIDALINRSSLLGNSTQILVNIEQMIQNHVHRLETTVTQLPVHFNWLKSYMHTAIHHQFNHRKVAEEG</sequence>
<dbReference type="GO" id="GO:0009234">
    <property type="term" value="P:menaquinone biosynthetic process"/>
    <property type="evidence" value="ECO:0007669"/>
    <property type="project" value="InterPro"/>
</dbReference>
<accession>A0A1I3W1K9</accession>
<dbReference type="STRING" id="240302.BN982_01790"/>
<reference evidence="2" key="1">
    <citation type="submission" date="2016-10" db="EMBL/GenBank/DDBJ databases">
        <authorList>
            <person name="Varghese N."/>
            <person name="Submissions S."/>
        </authorList>
    </citation>
    <scope>NUCLEOTIDE SEQUENCE [LARGE SCALE GENOMIC DNA]</scope>
    <source>
        <strain evidence="2">CGMCC 1.3704</strain>
    </source>
</reference>
<name>A0A1I3W1K9_HALDA</name>
<proteinExistence type="predicted"/>
<keyword evidence="2" id="KW-1185">Reference proteome</keyword>
<dbReference type="EMBL" id="FOSB01000006">
    <property type="protein sequence ID" value="SFK00517.1"/>
    <property type="molecule type" value="Genomic_DNA"/>
</dbReference>
<gene>
    <name evidence="1" type="ORF">SAMN04487936_106110</name>
</gene>
<protein>
    <submittedName>
        <fullName evidence="1">Heptaprenyl diphosphate synthase</fullName>
    </submittedName>
</protein>
<evidence type="ECO:0000313" key="2">
    <source>
        <dbReference type="Proteomes" id="UP000183557"/>
    </source>
</evidence>
<dbReference type="Gene3D" id="1.20.120.1450">
    <property type="match status" value="1"/>
</dbReference>
<dbReference type="AlphaFoldDB" id="A0A1I3W1K9"/>
<organism evidence="1 2">
    <name type="scientific">Halobacillus dabanensis</name>
    <dbReference type="NCBI Taxonomy" id="240302"/>
    <lineage>
        <taxon>Bacteria</taxon>
        <taxon>Bacillati</taxon>
        <taxon>Bacillota</taxon>
        <taxon>Bacilli</taxon>
        <taxon>Bacillales</taxon>
        <taxon>Bacillaceae</taxon>
        <taxon>Halobacillus</taxon>
    </lineage>
</organism>